<keyword evidence="1" id="KW-0812">Transmembrane</keyword>
<feature type="transmembrane region" description="Helical" evidence="1">
    <location>
        <begin position="57"/>
        <end position="80"/>
    </location>
</feature>
<dbReference type="OrthoDB" id="10528768at2759"/>
<accession>A0A5B7FVC4</accession>
<dbReference type="EMBL" id="VSRR010008194">
    <property type="protein sequence ID" value="MPC48264.1"/>
    <property type="molecule type" value="Genomic_DNA"/>
</dbReference>
<comment type="caution">
    <text evidence="2">The sequence shown here is derived from an EMBL/GenBank/DDBJ whole genome shotgun (WGS) entry which is preliminary data.</text>
</comment>
<keyword evidence="1" id="KW-1133">Transmembrane helix</keyword>
<keyword evidence="3" id="KW-1185">Reference proteome</keyword>
<feature type="transmembrane region" description="Helical" evidence="1">
    <location>
        <begin position="227"/>
        <end position="245"/>
    </location>
</feature>
<dbReference type="InterPro" id="IPR038050">
    <property type="entry name" value="Neuro_actylchol_rec"/>
</dbReference>
<dbReference type="AlphaFoldDB" id="A0A5B7FVC4"/>
<gene>
    <name evidence="2" type="ORF">E2C01_042032</name>
</gene>
<proteinExistence type="predicted"/>
<protein>
    <submittedName>
        <fullName evidence="2">Uncharacterized protein</fullName>
    </submittedName>
</protein>
<dbReference type="SUPFAM" id="SSF90112">
    <property type="entry name" value="Neurotransmitter-gated ion-channel transmembrane pore"/>
    <property type="match status" value="1"/>
</dbReference>
<evidence type="ECO:0000313" key="3">
    <source>
        <dbReference type="Proteomes" id="UP000324222"/>
    </source>
</evidence>
<dbReference type="GO" id="GO:0006811">
    <property type="term" value="P:monoatomic ion transport"/>
    <property type="evidence" value="ECO:0007669"/>
    <property type="project" value="InterPro"/>
</dbReference>
<organism evidence="2 3">
    <name type="scientific">Portunus trituberculatus</name>
    <name type="common">Swimming crab</name>
    <name type="synonym">Neptunus trituberculatus</name>
    <dbReference type="NCBI Taxonomy" id="210409"/>
    <lineage>
        <taxon>Eukaryota</taxon>
        <taxon>Metazoa</taxon>
        <taxon>Ecdysozoa</taxon>
        <taxon>Arthropoda</taxon>
        <taxon>Crustacea</taxon>
        <taxon>Multicrustacea</taxon>
        <taxon>Malacostraca</taxon>
        <taxon>Eumalacostraca</taxon>
        <taxon>Eucarida</taxon>
        <taxon>Decapoda</taxon>
        <taxon>Pleocyemata</taxon>
        <taxon>Brachyura</taxon>
        <taxon>Eubrachyura</taxon>
        <taxon>Portunoidea</taxon>
        <taxon>Portunidae</taxon>
        <taxon>Portuninae</taxon>
        <taxon>Portunus</taxon>
    </lineage>
</organism>
<dbReference type="GO" id="GO:0016020">
    <property type="term" value="C:membrane"/>
    <property type="evidence" value="ECO:0007669"/>
    <property type="project" value="InterPro"/>
</dbReference>
<evidence type="ECO:0000313" key="2">
    <source>
        <dbReference type="EMBL" id="MPC48264.1"/>
    </source>
</evidence>
<reference evidence="2 3" key="1">
    <citation type="submission" date="2019-05" db="EMBL/GenBank/DDBJ databases">
        <title>Another draft genome of Portunus trituberculatus and its Hox gene families provides insights of decapod evolution.</title>
        <authorList>
            <person name="Jeong J.-H."/>
            <person name="Song I."/>
            <person name="Kim S."/>
            <person name="Choi T."/>
            <person name="Kim D."/>
            <person name="Ryu S."/>
            <person name="Kim W."/>
        </authorList>
    </citation>
    <scope>NUCLEOTIDE SEQUENCE [LARGE SCALE GENOMIC DNA]</scope>
    <source>
        <tissue evidence="2">Muscle</tissue>
    </source>
</reference>
<dbReference type="Gene3D" id="1.20.58.390">
    <property type="entry name" value="Neurotransmitter-gated ion-channel transmembrane domain"/>
    <property type="match status" value="1"/>
</dbReference>
<dbReference type="InterPro" id="IPR036719">
    <property type="entry name" value="Neuro-gated_channel_TM_sf"/>
</dbReference>
<dbReference type="Proteomes" id="UP000324222">
    <property type="component" value="Unassembled WGS sequence"/>
</dbReference>
<feature type="transmembrane region" description="Helical" evidence="1">
    <location>
        <begin position="92"/>
        <end position="110"/>
    </location>
</feature>
<keyword evidence="1" id="KW-0472">Membrane</keyword>
<feature type="transmembrane region" description="Helical" evidence="1">
    <location>
        <begin position="122"/>
        <end position="140"/>
    </location>
</feature>
<evidence type="ECO:0000256" key="1">
    <source>
        <dbReference type="SAM" id="Phobius"/>
    </source>
</evidence>
<sequence length="374" mass="42581">MKLDGFGTFQIAEEHLRVLSNDLSLPVFEFRPVRCFYNASLSQEVKMGLLLTRRSGAFLLSSIGPCVVLLLLGHLSFVAFPLHQFTDRASTSLSLLIVVAALFSQMSSTMPESAQPKAIDMWFFYCILRFFIFFVFHCIVDHHYKKSIEADKRQKESLASSKQQEALIFFKAPSLDSLKDPCEPADKGDNDKPYHHGRWVTEGKCSLPSITLPHPWLTPQLVNRMSLFFGVFQDLMFVVGFIIHLNTTNSFTKTQFYTFKDCSERGWRTMTRFRIPSAYYLLTLYNFRGIEIVKTAAINLLTTIHPSQGPFITTMHIILPLPPYPLPYSPITFLYPPTHAAPPPPLHHHHRTLKASITIVPLPRSPNPVNLARP</sequence>
<name>A0A5B7FVC4_PORTR</name>